<evidence type="ECO:0000313" key="3">
    <source>
        <dbReference type="EMBL" id="TYP03935.1"/>
    </source>
</evidence>
<dbReference type="HOGENOM" id="CLU_125852_3_1_6"/>
<evidence type="ECO:0000259" key="1">
    <source>
        <dbReference type="PROSITE" id="PS50943"/>
    </source>
</evidence>
<name>A0A068QYE5_9GAMM</name>
<evidence type="ECO:0000313" key="4">
    <source>
        <dbReference type="Proteomes" id="UP000032721"/>
    </source>
</evidence>
<dbReference type="AlphaFoldDB" id="A0A068QYE5"/>
<gene>
    <name evidence="3" type="ORF">LY16_02288</name>
    <name evidence="2" type="ORF">XDD1_3141</name>
</gene>
<evidence type="ECO:0000313" key="5">
    <source>
        <dbReference type="Proteomes" id="UP000324170"/>
    </source>
</evidence>
<dbReference type="Proteomes" id="UP000324170">
    <property type="component" value="Unassembled WGS sequence"/>
</dbReference>
<dbReference type="PROSITE" id="PS50943">
    <property type="entry name" value="HTH_CROC1"/>
    <property type="match status" value="1"/>
</dbReference>
<dbReference type="EMBL" id="VNHN01000036">
    <property type="protein sequence ID" value="TYP03935.1"/>
    <property type="molecule type" value="Genomic_DNA"/>
</dbReference>
<dbReference type="EMBL" id="FO704550">
    <property type="protein sequence ID" value="CDG18840.1"/>
    <property type="molecule type" value="Genomic_DNA"/>
</dbReference>
<dbReference type="SUPFAM" id="SSF47413">
    <property type="entry name" value="lambda repressor-like DNA-binding domains"/>
    <property type="match status" value="1"/>
</dbReference>
<reference evidence="2 4" key="1">
    <citation type="submission" date="2013-07" db="EMBL/GenBank/DDBJ databases">
        <authorList>
            <person name="Genoscope - CEA"/>
        </authorList>
    </citation>
    <scope>NUCLEOTIDE SEQUENCE [LARGE SCALE GENOMIC DNA]</scope>
    <source>
        <strain evidence="2">FRM16</strain>
        <strain evidence="4">FRM16 / DSM 17909</strain>
    </source>
</reference>
<dbReference type="Gene3D" id="1.10.260.40">
    <property type="entry name" value="lambda repressor-like DNA-binding domains"/>
    <property type="match status" value="1"/>
</dbReference>
<accession>A0A068QYE5</accession>
<dbReference type="InterPro" id="IPR001387">
    <property type="entry name" value="Cro/C1-type_HTH"/>
</dbReference>
<dbReference type="KEGG" id="xdo:XDD1_3141"/>
<proteinExistence type="predicted"/>
<dbReference type="RefSeq" id="WP_052705726.1">
    <property type="nucleotide sequence ID" value="NZ_CAWMED010000001.1"/>
</dbReference>
<keyword evidence="5" id="KW-1185">Reference proteome</keyword>
<dbReference type="STRING" id="351671.XDD1_3141"/>
<sequence>MRKTSLVTYEGIDGLIEILPQMMQSISEQLGPLALLFSACIEPVENDEDLNARMALIDELYSYAENTEHAAAKFADLITDRVYEYEAKNRQVPNVIPREALSYFMREKGVRQIDLRDIASQSVISEILHGKRSMNIGQVKGFAQFFNVPVETFMGSD</sequence>
<protein>
    <submittedName>
        <fullName evidence="3">HTH-type transcriptional regulator/antitoxin HigA</fullName>
    </submittedName>
    <submittedName>
        <fullName evidence="2">Predicted transcription regulator containing HTH domain</fullName>
    </submittedName>
</protein>
<dbReference type="Proteomes" id="UP000032721">
    <property type="component" value="Chromosome"/>
</dbReference>
<dbReference type="CDD" id="cd00093">
    <property type="entry name" value="HTH_XRE"/>
    <property type="match status" value="1"/>
</dbReference>
<feature type="domain" description="HTH cro/C1-type" evidence="1">
    <location>
        <begin position="120"/>
        <end position="153"/>
    </location>
</feature>
<dbReference type="GO" id="GO:0003677">
    <property type="term" value="F:DNA binding"/>
    <property type="evidence" value="ECO:0007669"/>
    <property type="project" value="InterPro"/>
</dbReference>
<evidence type="ECO:0000313" key="2">
    <source>
        <dbReference type="EMBL" id="CDG18840.1"/>
    </source>
</evidence>
<reference evidence="3 5" key="2">
    <citation type="submission" date="2019-07" db="EMBL/GenBank/DDBJ databases">
        <title>Genomic Encyclopedia of Type Strains, Phase I: the one thousand microbial genomes (KMG-I) project.</title>
        <authorList>
            <person name="Kyrpides N."/>
        </authorList>
    </citation>
    <scope>NUCLEOTIDE SEQUENCE [LARGE SCALE GENOMIC DNA]</scope>
    <source>
        <strain evidence="3 5">DSM 17909</strain>
    </source>
</reference>
<organism evidence="2 4">
    <name type="scientific">Xenorhabdus doucetiae</name>
    <dbReference type="NCBI Taxonomy" id="351671"/>
    <lineage>
        <taxon>Bacteria</taxon>
        <taxon>Pseudomonadati</taxon>
        <taxon>Pseudomonadota</taxon>
        <taxon>Gammaproteobacteria</taxon>
        <taxon>Enterobacterales</taxon>
        <taxon>Morganellaceae</taxon>
        <taxon>Xenorhabdus</taxon>
    </lineage>
</organism>
<dbReference type="InterPro" id="IPR010982">
    <property type="entry name" value="Lambda_DNA-bd_dom_sf"/>
</dbReference>